<dbReference type="InterPro" id="IPR003333">
    <property type="entry name" value="CMAS"/>
</dbReference>
<dbReference type="GO" id="GO:0032259">
    <property type="term" value="P:methylation"/>
    <property type="evidence" value="ECO:0007669"/>
    <property type="project" value="UniProtKB-KW"/>
</dbReference>
<name>A0A9X2KF39_9HYPH</name>
<dbReference type="AlphaFoldDB" id="A0A9X2KF39"/>
<organism evidence="7 8">
    <name type="scientific">Aurantimonas marianensis</name>
    <dbReference type="NCBI Taxonomy" id="2920428"/>
    <lineage>
        <taxon>Bacteria</taxon>
        <taxon>Pseudomonadati</taxon>
        <taxon>Pseudomonadota</taxon>
        <taxon>Alphaproteobacteria</taxon>
        <taxon>Hyphomicrobiales</taxon>
        <taxon>Aurantimonadaceae</taxon>
        <taxon>Aurantimonas</taxon>
    </lineage>
</organism>
<proteinExistence type="inferred from homology"/>
<gene>
    <name evidence="7" type="ORF">MJ956_13120</name>
</gene>
<keyword evidence="8" id="KW-1185">Reference proteome</keyword>
<reference evidence="7" key="1">
    <citation type="submission" date="2022-03" db="EMBL/GenBank/DDBJ databases">
        <title>Aurantimonas Liuensis sp. Nov., isolated from the hadal seawater of the Mariana Trench.</title>
        <authorList>
            <person name="Liu R."/>
        </authorList>
    </citation>
    <scope>NUCLEOTIDE SEQUENCE</scope>
    <source>
        <strain evidence="7">LRZ36</strain>
    </source>
</reference>
<dbReference type="PIRSF" id="PIRSF003085">
    <property type="entry name" value="CMAS"/>
    <property type="match status" value="1"/>
</dbReference>
<dbReference type="Pfam" id="PF02353">
    <property type="entry name" value="CMAS"/>
    <property type="match status" value="1"/>
</dbReference>
<evidence type="ECO:0000256" key="3">
    <source>
        <dbReference type="ARBA" id="ARBA00022679"/>
    </source>
</evidence>
<evidence type="ECO:0000256" key="4">
    <source>
        <dbReference type="ARBA" id="ARBA00022691"/>
    </source>
</evidence>
<evidence type="ECO:0000313" key="7">
    <source>
        <dbReference type="EMBL" id="MCP3056078.1"/>
    </source>
</evidence>
<keyword evidence="2" id="KW-0489">Methyltransferase</keyword>
<dbReference type="EMBL" id="JALHBS010000081">
    <property type="protein sequence ID" value="MCP3056078.1"/>
    <property type="molecule type" value="Genomic_DNA"/>
</dbReference>
<dbReference type="Gene3D" id="3.40.50.150">
    <property type="entry name" value="Vaccinia Virus protein VP39"/>
    <property type="match status" value="1"/>
</dbReference>
<dbReference type="PANTHER" id="PTHR43667:SF2">
    <property type="entry name" value="FATTY ACID C-METHYL TRANSFERASE"/>
    <property type="match status" value="1"/>
</dbReference>
<protein>
    <submittedName>
        <fullName evidence="7">Cyclopropane-fatty-acyl-phospholipid synthase family protein</fullName>
    </submittedName>
</protein>
<comment type="similarity">
    <text evidence="1">Belongs to the CFA/CMAS family.</text>
</comment>
<dbReference type="CDD" id="cd02440">
    <property type="entry name" value="AdoMet_MTases"/>
    <property type="match status" value="1"/>
</dbReference>
<evidence type="ECO:0000256" key="2">
    <source>
        <dbReference type="ARBA" id="ARBA00022603"/>
    </source>
</evidence>
<dbReference type="PANTHER" id="PTHR43667">
    <property type="entry name" value="CYCLOPROPANE-FATTY-ACYL-PHOSPHOLIPID SYNTHASE"/>
    <property type="match status" value="1"/>
</dbReference>
<comment type="caution">
    <text evidence="7">The sequence shown here is derived from an EMBL/GenBank/DDBJ whole genome shotgun (WGS) entry which is preliminary data.</text>
</comment>
<accession>A0A9X2KF39</accession>
<dbReference type="Proteomes" id="UP001155220">
    <property type="component" value="Unassembled WGS sequence"/>
</dbReference>
<dbReference type="GO" id="GO:0008168">
    <property type="term" value="F:methyltransferase activity"/>
    <property type="evidence" value="ECO:0007669"/>
    <property type="project" value="UniProtKB-KW"/>
</dbReference>
<feature type="active site" evidence="6">
    <location>
        <position position="387"/>
    </location>
</feature>
<evidence type="ECO:0000256" key="6">
    <source>
        <dbReference type="PIRSR" id="PIRSR003085-1"/>
    </source>
</evidence>
<sequence length="406" mass="45664">MSHADEKPIPARAFHIPLWSHLLCRWADRIAVGHLTLEFPDGRRHHVRSSLPGPSASLRIRRPASLVRKLATGGSLGLARGYVDGDWDTADLGALLKFGHANEAALAPVLQAPRLAKALAYLRHRTRSNTRGGSRRNIAFHYDLGNDFYRQWLDETMTYSAGLFSSADQSLAGAQRAKYARIVDELGIGPDDQVLEIGCGWGGFADYAAREIGCRVTALTLSREQAEFARDRLAAAGLSDRVEIRLQDYRDCPGEFDKVVSIEMFEAVGEENWPVYFDVVRERLKPGGRAMIQVITIADAHFAHYRRNADFIQTYIFPGGMLPSYGAFAAVAADSGLTIRDSHFFGADYERTLLHWDRSFAAAWHRIENLGFDARFKRMWRYYLHYCAVGFRTGRIDVGQFHLERA</sequence>
<evidence type="ECO:0000256" key="1">
    <source>
        <dbReference type="ARBA" id="ARBA00010815"/>
    </source>
</evidence>
<dbReference type="GO" id="GO:0008610">
    <property type="term" value="P:lipid biosynthetic process"/>
    <property type="evidence" value="ECO:0007669"/>
    <property type="project" value="InterPro"/>
</dbReference>
<keyword evidence="4" id="KW-0949">S-adenosyl-L-methionine</keyword>
<dbReference type="InterPro" id="IPR050723">
    <property type="entry name" value="CFA/CMAS"/>
</dbReference>
<dbReference type="SUPFAM" id="SSF53335">
    <property type="entry name" value="S-adenosyl-L-methionine-dependent methyltransferases"/>
    <property type="match status" value="1"/>
</dbReference>
<dbReference type="InterPro" id="IPR029063">
    <property type="entry name" value="SAM-dependent_MTases_sf"/>
</dbReference>
<evidence type="ECO:0000313" key="8">
    <source>
        <dbReference type="Proteomes" id="UP001155220"/>
    </source>
</evidence>
<keyword evidence="5" id="KW-0443">Lipid metabolism</keyword>
<evidence type="ECO:0000256" key="5">
    <source>
        <dbReference type="ARBA" id="ARBA00023098"/>
    </source>
</evidence>
<keyword evidence="3" id="KW-0808">Transferase</keyword>
<dbReference type="RefSeq" id="WP_253964898.1">
    <property type="nucleotide sequence ID" value="NZ_JALHBS010000081.1"/>
</dbReference>